<name>A0ABN9AQ89_9NEOB</name>
<dbReference type="Proteomes" id="UP001162483">
    <property type="component" value="Unassembled WGS sequence"/>
</dbReference>
<accession>A0ABN9AQ89</accession>
<sequence length="47" mass="5025">MAPTILACARSLEAHGTAIRSGLMFINGARHFGLCALPRLCAIWCPL</sequence>
<reference evidence="1" key="1">
    <citation type="submission" date="2023-05" db="EMBL/GenBank/DDBJ databases">
        <authorList>
            <person name="Stuckert A."/>
        </authorList>
    </citation>
    <scope>NUCLEOTIDE SEQUENCE</scope>
</reference>
<evidence type="ECO:0000313" key="2">
    <source>
        <dbReference type="Proteomes" id="UP001162483"/>
    </source>
</evidence>
<dbReference type="EMBL" id="CATNWA010000596">
    <property type="protein sequence ID" value="CAI9537487.1"/>
    <property type="molecule type" value="Genomic_DNA"/>
</dbReference>
<organism evidence="1 2">
    <name type="scientific">Staurois parvus</name>
    <dbReference type="NCBI Taxonomy" id="386267"/>
    <lineage>
        <taxon>Eukaryota</taxon>
        <taxon>Metazoa</taxon>
        <taxon>Chordata</taxon>
        <taxon>Craniata</taxon>
        <taxon>Vertebrata</taxon>
        <taxon>Euteleostomi</taxon>
        <taxon>Amphibia</taxon>
        <taxon>Batrachia</taxon>
        <taxon>Anura</taxon>
        <taxon>Neobatrachia</taxon>
        <taxon>Ranoidea</taxon>
        <taxon>Ranidae</taxon>
        <taxon>Staurois</taxon>
    </lineage>
</organism>
<evidence type="ECO:0000313" key="1">
    <source>
        <dbReference type="EMBL" id="CAI9537487.1"/>
    </source>
</evidence>
<comment type="caution">
    <text evidence="1">The sequence shown here is derived from an EMBL/GenBank/DDBJ whole genome shotgun (WGS) entry which is preliminary data.</text>
</comment>
<gene>
    <name evidence="1" type="ORF">SPARVUS_LOCUS1233016</name>
</gene>
<protein>
    <submittedName>
        <fullName evidence="1">Uncharacterized protein</fullName>
    </submittedName>
</protein>
<keyword evidence="2" id="KW-1185">Reference proteome</keyword>
<proteinExistence type="predicted"/>